<name>A0AAD9K584_9ANNE</name>
<comment type="caution">
    <text evidence="2">The sequence shown here is derived from an EMBL/GenBank/DDBJ whole genome shotgun (WGS) entry which is preliminary data.</text>
</comment>
<organism evidence="2 3">
    <name type="scientific">Paralvinella palmiformis</name>
    <dbReference type="NCBI Taxonomy" id="53620"/>
    <lineage>
        <taxon>Eukaryota</taxon>
        <taxon>Metazoa</taxon>
        <taxon>Spiralia</taxon>
        <taxon>Lophotrochozoa</taxon>
        <taxon>Annelida</taxon>
        <taxon>Polychaeta</taxon>
        <taxon>Sedentaria</taxon>
        <taxon>Canalipalpata</taxon>
        <taxon>Terebellida</taxon>
        <taxon>Terebelliformia</taxon>
        <taxon>Alvinellidae</taxon>
        <taxon>Paralvinella</taxon>
    </lineage>
</organism>
<feature type="region of interest" description="Disordered" evidence="1">
    <location>
        <begin position="19"/>
        <end position="50"/>
    </location>
</feature>
<accession>A0AAD9K584</accession>
<dbReference type="AlphaFoldDB" id="A0AAD9K584"/>
<sequence length="94" mass="10385">MSGIWSTYNIWSHDAPTNLYNDDDDDDDDDGEPYVGPKLFTRDSPVHGESPPNWIVIFLPAGRWRAVFVGSAKSSSTSGDISTFLSVLVDGFRC</sequence>
<proteinExistence type="predicted"/>
<dbReference type="EMBL" id="JAODUP010000055">
    <property type="protein sequence ID" value="KAK2165057.1"/>
    <property type="molecule type" value="Genomic_DNA"/>
</dbReference>
<protein>
    <submittedName>
        <fullName evidence="2">Uncharacterized protein</fullName>
    </submittedName>
</protein>
<evidence type="ECO:0000256" key="1">
    <source>
        <dbReference type="SAM" id="MobiDB-lite"/>
    </source>
</evidence>
<gene>
    <name evidence="2" type="ORF">LSH36_55g02026</name>
</gene>
<reference evidence="2" key="1">
    <citation type="journal article" date="2023" name="Mol. Biol. Evol.">
        <title>Third-Generation Sequencing Reveals the Adaptive Role of the Epigenome in Three Deep-Sea Polychaetes.</title>
        <authorList>
            <person name="Perez M."/>
            <person name="Aroh O."/>
            <person name="Sun Y."/>
            <person name="Lan Y."/>
            <person name="Juniper S.K."/>
            <person name="Young C.R."/>
            <person name="Angers B."/>
            <person name="Qian P.Y."/>
        </authorList>
    </citation>
    <scope>NUCLEOTIDE SEQUENCE</scope>
    <source>
        <strain evidence="2">P08H-3</strain>
    </source>
</reference>
<evidence type="ECO:0000313" key="2">
    <source>
        <dbReference type="EMBL" id="KAK2165057.1"/>
    </source>
</evidence>
<feature type="compositionally biased region" description="Acidic residues" evidence="1">
    <location>
        <begin position="21"/>
        <end position="32"/>
    </location>
</feature>
<keyword evidence="3" id="KW-1185">Reference proteome</keyword>
<dbReference type="Proteomes" id="UP001208570">
    <property type="component" value="Unassembled WGS sequence"/>
</dbReference>
<evidence type="ECO:0000313" key="3">
    <source>
        <dbReference type="Proteomes" id="UP001208570"/>
    </source>
</evidence>